<dbReference type="SUPFAM" id="SSF48726">
    <property type="entry name" value="Immunoglobulin"/>
    <property type="match status" value="1"/>
</dbReference>
<evidence type="ECO:0000256" key="9">
    <source>
        <dbReference type="PROSITE-ProRule" id="PRU00076"/>
    </source>
</evidence>
<dbReference type="InterPro" id="IPR036179">
    <property type="entry name" value="Ig-like_dom_sf"/>
</dbReference>
<dbReference type="GO" id="GO:0007030">
    <property type="term" value="P:Golgi organization"/>
    <property type="evidence" value="ECO:0007669"/>
    <property type="project" value="InterPro"/>
</dbReference>
<dbReference type="PANTHER" id="PTHR12961:SF0">
    <property type="entry name" value="CONSERVED OLIGOMERIC GOLGI COMPLEX SUBUNIT 2"/>
    <property type="match status" value="1"/>
</dbReference>
<comment type="caution">
    <text evidence="9">Lacks conserved residue(s) required for the propagation of feature annotation.</text>
</comment>
<feature type="domain" description="EGF-like" evidence="11">
    <location>
        <begin position="876"/>
        <end position="921"/>
    </location>
</feature>
<keyword evidence="4" id="KW-0813">Transport</keyword>
<evidence type="ECO:0000256" key="1">
    <source>
        <dbReference type="ARBA" id="ARBA00004395"/>
    </source>
</evidence>
<evidence type="ECO:0000256" key="3">
    <source>
        <dbReference type="ARBA" id="ARBA00020977"/>
    </source>
</evidence>
<evidence type="ECO:0000256" key="6">
    <source>
        <dbReference type="ARBA" id="ARBA00023034"/>
    </source>
</evidence>
<evidence type="ECO:0000313" key="14">
    <source>
        <dbReference type="Proteomes" id="UP000030764"/>
    </source>
</evidence>
<dbReference type="EMBL" id="KL363204">
    <property type="protein sequence ID" value="KFD54888.1"/>
    <property type="molecule type" value="Genomic_DNA"/>
</dbReference>
<keyword evidence="9" id="KW-0245">EGF-like domain</keyword>
<dbReference type="Pfam" id="PF06148">
    <property type="entry name" value="COG2_N"/>
    <property type="match status" value="1"/>
</dbReference>
<feature type="disulfide bond" evidence="9">
    <location>
        <begin position="911"/>
        <end position="920"/>
    </location>
</feature>
<comment type="similarity">
    <text evidence="2">Belongs to the COG2 family.</text>
</comment>
<evidence type="ECO:0000256" key="10">
    <source>
        <dbReference type="SAM" id="Phobius"/>
    </source>
</evidence>
<organism evidence="13 14">
    <name type="scientific">Trichuris suis</name>
    <name type="common">pig whipworm</name>
    <dbReference type="NCBI Taxonomy" id="68888"/>
    <lineage>
        <taxon>Eukaryota</taxon>
        <taxon>Metazoa</taxon>
        <taxon>Ecdysozoa</taxon>
        <taxon>Nematoda</taxon>
        <taxon>Enoplea</taxon>
        <taxon>Dorylaimia</taxon>
        <taxon>Trichinellida</taxon>
        <taxon>Trichuridae</taxon>
        <taxon>Trichuris</taxon>
    </lineage>
</organism>
<dbReference type="AlphaFoldDB" id="A0A085MCE2"/>
<keyword evidence="10" id="KW-1133">Transmembrane helix</keyword>
<evidence type="ECO:0000259" key="11">
    <source>
        <dbReference type="PROSITE" id="PS50026"/>
    </source>
</evidence>
<keyword evidence="14" id="KW-1185">Reference proteome</keyword>
<proteinExistence type="inferred from homology"/>
<dbReference type="Gene3D" id="2.60.40.10">
    <property type="entry name" value="Immunoglobulins"/>
    <property type="match status" value="1"/>
</dbReference>
<keyword evidence="10" id="KW-0812">Transmembrane</keyword>
<dbReference type="InterPro" id="IPR013783">
    <property type="entry name" value="Ig-like_fold"/>
</dbReference>
<dbReference type="GO" id="GO:0006891">
    <property type="term" value="P:intra-Golgi vesicle-mediated transport"/>
    <property type="evidence" value="ECO:0007669"/>
    <property type="project" value="TreeGrafter"/>
</dbReference>
<dbReference type="PROSITE" id="PS50835">
    <property type="entry name" value="IG_LIKE"/>
    <property type="match status" value="1"/>
</dbReference>
<evidence type="ECO:0000256" key="4">
    <source>
        <dbReference type="ARBA" id="ARBA00022448"/>
    </source>
</evidence>
<keyword evidence="9" id="KW-1015">Disulfide bond</keyword>
<dbReference type="InterPro" id="IPR024603">
    <property type="entry name" value="COG_complex_COG2_C"/>
</dbReference>
<feature type="domain" description="Ig-like" evidence="12">
    <location>
        <begin position="783"/>
        <end position="869"/>
    </location>
</feature>
<accession>A0A085MCE2</accession>
<dbReference type="GO" id="GO:0017119">
    <property type="term" value="C:Golgi transport complex"/>
    <property type="evidence" value="ECO:0007669"/>
    <property type="project" value="TreeGrafter"/>
</dbReference>
<evidence type="ECO:0000256" key="5">
    <source>
        <dbReference type="ARBA" id="ARBA00022927"/>
    </source>
</evidence>
<dbReference type="SUPFAM" id="SSF57196">
    <property type="entry name" value="EGF/Laminin"/>
    <property type="match status" value="1"/>
</dbReference>
<dbReference type="GO" id="GO:0015031">
    <property type="term" value="P:protein transport"/>
    <property type="evidence" value="ECO:0007669"/>
    <property type="project" value="UniProtKB-KW"/>
</dbReference>
<reference evidence="13 14" key="1">
    <citation type="journal article" date="2014" name="Nat. Genet.">
        <title>Genome and transcriptome of the porcine whipworm Trichuris suis.</title>
        <authorList>
            <person name="Jex A.R."/>
            <person name="Nejsum P."/>
            <person name="Schwarz E.M."/>
            <person name="Hu L."/>
            <person name="Young N.D."/>
            <person name="Hall R.S."/>
            <person name="Korhonen P.K."/>
            <person name="Liao S."/>
            <person name="Thamsborg S."/>
            <person name="Xia J."/>
            <person name="Xu P."/>
            <person name="Wang S."/>
            <person name="Scheerlinck J.P."/>
            <person name="Hofmann A."/>
            <person name="Sternberg P.W."/>
            <person name="Wang J."/>
            <person name="Gasser R.B."/>
        </authorList>
    </citation>
    <scope>NUCLEOTIDE SEQUENCE [LARGE SCALE GENOMIC DNA]</scope>
    <source>
        <strain evidence="13">DCEP-RM93M</strain>
    </source>
</reference>
<dbReference type="InterPro" id="IPR007110">
    <property type="entry name" value="Ig-like_dom"/>
</dbReference>
<dbReference type="PROSITE" id="PS50026">
    <property type="entry name" value="EGF_3"/>
    <property type="match status" value="1"/>
</dbReference>
<evidence type="ECO:0000256" key="7">
    <source>
        <dbReference type="ARBA" id="ARBA00023136"/>
    </source>
</evidence>
<dbReference type="Pfam" id="PF12022">
    <property type="entry name" value="COG2_C"/>
    <property type="match status" value="1"/>
</dbReference>
<evidence type="ECO:0000259" key="12">
    <source>
        <dbReference type="PROSITE" id="PS50835"/>
    </source>
</evidence>
<dbReference type="InterPro" id="IPR000742">
    <property type="entry name" value="EGF"/>
</dbReference>
<dbReference type="Proteomes" id="UP000030764">
    <property type="component" value="Unassembled WGS sequence"/>
</dbReference>
<keyword evidence="6" id="KW-0333">Golgi apparatus</keyword>
<dbReference type="InterPro" id="IPR024602">
    <property type="entry name" value="COG_su2_N"/>
</dbReference>
<evidence type="ECO:0000313" key="13">
    <source>
        <dbReference type="EMBL" id="KFD54888.1"/>
    </source>
</evidence>
<dbReference type="PANTHER" id="PTHR12961">
    <property type="entry name" value="CONSERVED OLIGOMERIC GOLGI COMPLEX COMPONENT 2"/>
    <property type="match status" value="1"/>
</dbReference>
<protein>
    <recommendedName>
        <fullName evidence="3">Conserved oligomeric Golgi complex subunit 2</fullName>
    </recommendedName>
    <alternativeName>
        <fullName evidence="8">Component of oligomeric Golgi complex 2</fullName>
    </alternativeName>
</protein>
<name>A0A085MCE2_9BILA</name>
<feature type="transmembrane region" description="Helical" evidence="10">
    <location>
        <begin position="947"/>
        <end position="969"/>
    </location>
</feature>
<evidence type="ECO:0000256" key="2">
    <source>
        <dbReference type="ARBA" id="ARBA00007603"/>
    </source>
</evidence>
<feature type="non-terminal residue" evidence="13">
    <location>
        <position position="1052"/>
    </location>
</feature>
<dbReference type="Gene3D" id="2.10.25.10">
    <property type="entry name" value="Laminin"/>
    <property type="match status" value="1"/>
</dbReference>
<keyword evidence="7 10" id="KW-0472">Membrane</keyword>
<dbReference type="CDD" id="cd00054">
    <property type="entry name" value="EGF_CA"/>
    <property type="match status" value="1"/>
</dbReference>
<dbReference type="InterPro" id="IPR009316">
    <property type="entry name" value="COG2"/>
</dbReference>
<feature type="disulfide bond" evidence="9">
    <location>
        <begin position="888"/>
        <end position="905"/>
    </location>
</feature>
<evidence type="ECO:0000256" key="8">
    <source>
        <dbReference type="ARBA" id="ARBA00031344"/>
    </source>
</evidence>
<sequence length="1052" mass="118624">MHDEATSFCFDRSKFTHSAFNAHQLLRGAMELGFSLERIRDDLRVYLKIIQNSMIEMINQDYAHFVLLSSNIVNLRSPVDKLVQSVEKAANEIDQSDTRLKASELTEKLEEQRRLSSNAQQLQSKLITMQLLQRIKNLLQSPNPDNFVLSALARHILKAKVVVELSDEKSNRDTLNRCLAQIGEYLQAEFGPSFLVSIRNEDHNRIGKLLELFTACGCDDALHAVFIAEFVNPRLNECLLKREVPFKAVLSELTVIHKEYFSLLSKAAKSSGVTFLADCLLMALVGFTERHLKSSFVPTDPSNFRDTYRAFSNFAAELVRRCGSVEASTSKLLKLTRSKFDVQVYHQLCCLETLSSLEEIMKPSVPLEPSTGSAYHFKLHDLLCNTLERIWCEEQSINGLFLLPLAWSCLILTFRLLNVYEKFVGEYHRNCESLLDELDFATNKPSKQNVEDVVHFIKDGFRFVDFLSKIYDRLLLPKWSSDFSTSRVHEVVKSSLSSIELVISGLVSSLLTDWLSSRLIRYWAAVSDLPRLFRWTRKESPSTPSSYMMDGCNLLVKIHQLLSDASVPNDLLRDMFRRTLDTATSIYATNVSQVLSSVDQISSSLSKLKRGTKATAADVLSDDGKIKLQLQLDLFKVKTVLDSLPLPDDCDAYSTLSRLTKERRPSEQLGGSLVTDYVGKVSSENSVGGRVGNAGQSLSMYKVSFLSMCPLIIDNARFVRLLETSKLLLTSGAFCLQHTPFFRWKICQQKVSTKQLRYLSMSCVWTKVDEHCGSQEVVDVPIGGPLVLRCVDLSGTSIDNDFLFWLYQGQRLAERNGITIATDDKKKVSNLKIYQLDESYVGVYECISKSGQHTLMKAKLRVRAEREITSGSLFEEDELCPPDMRDFCSNGGTCLMHKPTSTYLCRHVGTCPPEYVGKRCEYLESLVVSSKRLNEDCNSVAAERNRGIVICSLLSCILFLLIFCFLLYIKHRQVSKRPLKRDDNRGHVRSSSCSGSATLQLQPFVLRTSSVSSARQVTSQDANPNDGSALLSGNYLLLPQRPKARRLNACSD</sequence>
<gene>
    <name evidence="13" type="ORF">M513_04322</name>
</gene>
<comment type="subcellular location">
    <subcellularLocation>
        <location evidence="1">Golgi apparatus membrane</location>
        <topology evidence="1">Peripheral membrane protein</topology>
    </subcellularLocation>
</comment>
<dbReference type="GO" id="GO:0000139">
    <property type="term" value="C:Golgi membrane"/>
    <property type="evidence" value="ECO:0007669"/>
    <property type="project" value="UniProtKB-SubCell"/>
</dbReference>
<keyword evidence="5" id="KW-0653">Protein transport</keyword>